<accession>A0A7Y3XY68</accession>
<dbReference type="Pfam" id="PF18186">
    <property type="entry name" value="SLATT_4"/>
    <property type="match status" value="1"/>
</dbReference>
<dbReference type="Proteomes" id="UP000528432">
    <property type="component" value="Unassembled WGS sequence"/>
</dbReference>
<dbReference type="RefSeq" id="WP_243159126.1">
    <property type="nucleotide sequence ID" value="NZ_JABFIF010000002.1"/>
</dbReference>
<feature type="domain" description="SMODS and SLOG-associating 2TM effector" evidence="1">
    <location>
        <begin position="8"/>
        <end position="172"/>
    </location>
</feature>
<name>A0A7Y3XY68_CLOCO</name>
<evidence type="ECO:0000313" key="2">
    <source>
        <dbReference type="EMBL" id="NOH15277.1"/>
    </source>
</evidence>
<reference evidence="2 3" key="1">
    <citation type="submission" date="2020-05" db="EMBL/GenBank/DDBJ databases">
        <title>Draft genome sequence of Clostridium cochlearium strain AGROS13 isolated from a sheep dairy farm in New Zealand.</title>
        <authorList>
            <person name="Gupta T.B."/>
            <person name="Jauregui R."/>
            <person name="Risson A.N."/>
            <person name="Brightwell G."/>
            <person name="Maclean P."/>
        </authorList>
    </citation>
    <scope>NUCLEOTIDE SEQUENCE [LARGE SCALE GENOMIC DNA]</scope>
    <source>
        <strain evidence="2 3">AGROS13</strain>
    </source>
</reference>
<dbReference type="AlphaFoldDB" id="A0A7Y3XY68"/>
<organism evidence="2 3">
    <name type="scientific">Clostridium cochlearium</name>
    <dbReference type="NCBI Taxonomy" id="1494"/>
    <lineage>
        <taxon>Bacteria</taxon>
        <taxon>Bacillati</taxon>
        <taxon>Bacillota</taxon>
        <taxon>Clostridia</taxon>
        <taxon>Eubacteriales</taxon>
        <taxon>Clostridiaceae</taxon>
        <taxon>Clostridium</taxon>
    </lineage>
</organism>
<sequence>MKDEYYTLEDNVRHTYMSVVWSHKIQEKQADIFTNQYKCLETIRIICASLTSAGLITLSFTDQFIVKLISTFISFVSTSINLFFKSFDTQKNITDHKSSANELLIMRDKFKLLLLETKLKKDTISNLLTRYEVLLEELGKIYKSAPNTTDDAVKRASEALKINKDNEFTDEEIDLNLPETLKRR</sequence>
<comment type="caution">
    <text evidence="2">The sequence shown here is derived from an EMBL/GenBank/DDBJ whole genome shotgun (WGS) entry which is preliminary data.</text>
</comment>
<gene>
    <name evidence="2" type="ORF">HMJ28_02520</name>
</gene>
<proteinExistence type="predicted"/>
<dbReference type="InterPro" id="IPR040811">
    <property type="entry name" value="SLATT_4"/>
</dbReference>
<evidence type="ECO:0000313" key="3">
    <source>
        <dbReference type="Proteomes" id="UP000528432"/>
    </source>
</evidence>
<dbReference type="NCBIfam" id="NF033632">
    <property type="entry name" value="SLATT_4"/>
    <property type="match status" value="1"/>
</dbReference>
<dbReference type="EMBL" id="JABFIF010000002">
    <property type="protein sequence ID" value="NOH15277.1"/>
    <property type="molecule type" value="Genomic_DNA"/>
</dbReference>
<protein>
    <submittedName>
        <fullName evidence="2">SLATT domain-containing protein</fullName>
    </submittedName>
</protein>
<evidence type="ECO:0000259" key="1">
    <source>
        <dbReference type="Pfam" id="PF18186"/>
    </source>
</evidence>